<dbReference type="OrthoDB" id="4369808at2759"/>
<feature type="region of interest" description="Disordered" evidence="1">
    <location>
        <begin position="273"/>
        <end position="337"/>
    </location>
</feature>
<dbReference type="Proteomes" id="UP001146351">
    <property type="component" value="Unassembled WGS sequence"/>
</dbReference>
<keyword evidence="4" id="KW-1185">Reference proteome</keyword>
<sequence>MQNAYSPVHGNAARLTTDAPLPSSVILTSVLTETEHPTWVVTETVAGNTVTTILQPETIPSDSVDSQPQFKTTRLETATLSSIPSQTIQSVTTTANPSPTTTSTQSVEDRPVSSTSETPVLLVHTSTHSSQEQSLLASSSSPSTSSPSSTWPTTSRSWPGSDAPQRTTTSSLASSLSSTTSPVTSSETGAFSEATNSGKSSEQSESRLHRVGTIIGSAIGGATFVALSLLACFFFFRRRRRLTQRQRKRSQQRLLRDSDSIISFHDLHQLPPLPVICDPSTPSARARSHRRQSGLPDPRPNPSSGAQDPLPDQMCLHADPSPDLEKSPAFPIIHISPPSRSASIYSRASWERRMDGLEYTDSPRNSQYENTYYSGSPSTLPSDDSRRASKCLDTTRDSRRSNPFDLEPPPHALYK</sequence>
<feature type="transmembrane region" description="Helical" evidence="2">
    <location>
        <begin position="214"/>
        <end position="236"/>
    </location>
</feature>
<evidence type="ECO:0000313" key="4">
    <source>
        <dbReference type="Proteomes" id="UP001146351"/>
    </source>
</evidence>
<keyword evidence="2" id="KW-1133">Transmembrane helix</keyword>
<feature type="region of interest" description="Disordered" evidence="1">
    <location>
        <begin position="82"/>
        <end position="205"/>
    </location>
</feature>
<evidence type="ECO:0008006" key="5">
    <source>
        <dbReference type="Google" id="ProtNLM"/>
    </source>
</evidence>
<gene>
    <name evidence="3" type="ORF">N7492_002082</name>
</gene>
<organism evidence="3 4">
    <name type="scientific">Penicillium capsulatum</name>
    <dbReference type="NCBI Taxonomy" id="69766"/>
    <lineage>
        <taxon>Eukaryota</taxon>
        <taxon>Fungi</taxon>
        <taxon>Dikarya</taxon>
        <taxon>Ascomycota</taxon>
        <taxon>Pezizomycotina</taxon>
        <taxon>Eurotiomycetes</taxon>
        <taxon>Eurotiomycetidae</taxon>
        <taxon>Eurotiales</taxon>
        <taxon>Aspergillaceae</taxon>
        <taxon>Penicillium</taxon>
    </lineage>
</organism>
<feature type="compositionally biased region" description="Basic and acidic residues" evidence="1">
    <location>
        <begin position="393"/>
        <end position="402"/>
    </location>
</feature>
<dbReference type="EMBL" id="JAPQKO010000002">
    <property type="protein sequence ID" value="KAJ5178872.1"/>
    <property type="molecule type" value="Genomic_DNA"/>
</dbReference>
<feature type="compositionally biased region" description="Low complexity" evidence="1">
    <location>
        <begin position="129"/>
        <end position="188"/>
    </location>
</feature>
<reference evidence="3" key="1">
    <citation type="submission" date="2022-11" db="EMBL/GenBank/DDBJ databases">
        <authorList>
            <person name="Petersen C."/>
        </authorList>
    </citation>
    <scope>NUCLEOTIDE SEQUENCE</scope>
    <source>
        <strain evidence="3">IBT 21917</strain>
    </source>
</reference>
<keyword evidence="2" id="KW-0812">Transmembrane</keyword>
<keyword evidence="2" id="KW-0472">Membrane</keyword>
<reference evidence="3" key="2">
    <citation type="journal article" date="2023" name="IMA Fungus">
        <title>Comparative genomic study of the Penicillium genus elucidates a diverse pangenome and 15 lateral gene transfer events.</title>
        <authorList>
            <person name="Petersen C."/>
            <person name="Sorensen T."/>
            <person name="Nielsen M.R."/>
            <person name="Sondergaard T.E."/>
            <person name="Sorensen J.L."/>
            <person name="Fitzpatrick D.A."/>
            <person name="Frisvad J.C."/>
            <person name="Nielsen K.L."/>
        </authorList>
    </citation>
    <scope>NUCLEOTIDE SEQUENCE</scope>
    <source>
        <strain evidence="3">IBT 21917</strain>
    </source>
</reference>
<name>A0A9W9IJD3_9EURO</name>
<dbReference type="AlphaFoldDB" id="A0A9W9IJD3"/>
<feature type="compositionally biased region" description="Pro residues" evidence="1">
    <location>
        <begin position="406"/>
        <end position="415"/>
    </location>
</feature>
<evidence type="ECO:0000256" key="2">
    <source>
        <dbReference type="SAM" id="Phobius"/>
    </source>
</evidence>
<feature type="compositionally biased region" description="Polar residues" evidence="1">
    <location>
        <begin position="362"/>
        <end position="382"/>
    </location>
</feature>
<feature type="region of interest" description="Disordered" evidence="1">
    <location>
        <begin position="357"/>
        <end position="415"/>
    </location>
</feature>
<accession>A0A9W9IJD3</accession>
<feature type="compositionally biased region" description="Polar residues" evidence="1">
    <location>
        <begin position="112"/>
        <end position="128"/>
    </location>
</feature>
<evidence type="ECO:0000313" key="3">
    <source>
        <dbReference type="EMBL" id="KAJ5178872.1"/>
    </source>
</evidence>
<feature type="compositionally biased region" description="Low complexity" evidence="1">
    <location>
        <begin position="90"/>
        <end position="106"/>
    </location>
</feature>
<protein>
    <recommendedName>
        <fullName evidence="5">Mid2 domain-containing protein</fullName>
    </recommendedName>
</protein>
<comment type="caution">
    <text evidence="3">The sequence shown here is derived from an EMBL/GenBank/DDBJ whole genome shotgun (WGS) entry which is preliminary data.</text>
</comment>
<evidence type="ECO:0000256" key="1">
    <source>
        <dbReference type="SAM" id="MobiDB-lite"/>
    </source>
</evidence>
<proteinExistence type="predicted"/>